<keyword evidence="1" id="KW-0732">Signal</keyword>
<proteinExistence type="predicted"/>
<name>A0A1S0THK4_LOALO</name>
<feature type="signal peptide" evidence="1">
    <location>
        <begin position="1"/>
        <end position="23"/>
    </location>
</feature>
<dbReference type="AlphaFoldDB" id="A0A1S0THK4"/>
<evidence type="ECO:0000313" key="2">
    <source>
        <dbReference type="EMBL" id="EFO13726.1"/>
    </source>
</evidence>
<reference evidence="2" key="1">
    <citation type="submission" date="2012-04" db="EMBL/GenBank/DDBJ databases">
        <title>The Genome Sequence of Loa loa.</title>
        <authorList>
            <consortium name="The Broad Institute Genome Sequencing Platform"/>
            <consortium name="Broad Institute Genome Sequencing Center for Infectious Disease"/>
            <person name="Nutman T.B."/>
            <person name="Fink D.L."/>
            <person name="Russ C."/>
            <person name="Young S."/>
            <person name="Zeng Q."/>
            <person name="Gargeya S."/>
            <person name="Alvarado L."/>
            <person name="Berlin A."/>
            <person name="Chapman S.B."/>
            <person name="Chen Z."/>
            <person name="Freedman E."/>
            <person name="Gellesch M."/>
            <person name="Goldberg J."/>
            <person name="Griggs A."/>
            <person name="Gujja S."/>
            <person name="Heilman E.R."/>
            <person name="Heiman D."/>
            <person name="Howarth C."/>
            <person name="Mehta T."/>
            <person name="Neiman D."/>
            <person name="Pearson M."/>
            <person name="Roberts A."/>
            <person name="Saif S."/>
            <person name="Shea T."/>
            <person name="Shenoy N."/>
            <person name="Sisk P."/>
            <person name="Stolte C."/>
            <person name="Sykes S."/>
            <person name="White J."/>
            <person name="Yandava C."/>
            <person name="Haas B."/>
            <person name="Henn M.R."/>
            <person name="Nusbaum C."/>
            <person name="Birren B."/>
        </authorList>
    </citation>
    <scope>NUCLEOTIDE SEQUENCE [LARGE SCALE GENOMIC DNA]</scope>
</reference>
<dbReference type="RefSeq" id="XP_003150344.1">
    <property type="nucleotide sequence ID" value="XM_003150296.1"/>
</dbReference>
<gene>
    <name evidence="2" type="ORF">LOAG_14803</name>
</gene>
<dbReference type="KEGG" id="loa:LOAG_14803"/>
<accession>A0A1S0THK4</accession>
<organism evidence="2">
    <name type="scientific">Loa loa</name>
    <name type="common">Eye worm</name>
    <name type="synonym">Filaria loa</name>
    <dbReference type="NCBI Taxonomy" id="7209"/>
    <lineage>
        <taxon>Eukaryota</taxon>
        <taxon>Metazoa</taxon>
        <taxon>Ecdysozoa</taxon>
        <taxon>Nematoda</taxon>
        <taxon>Chromadorea</taxon>
        <taxon>Rhabditida</taxon>
        <taxon>Spirurina</taxon>
        <taxon>Spiruromorpha</taxon>
        <taxon>Filarioidea</taxon>
        <taxon>Onchocercidae</taxon>
        <taxon>Loa</taxon>
    </lineage>
</organism>
<dbReference type="EMBL" id="JH713074">
    <property type="protein sequence ID" value="EFO13726.1"/>
    <property type="molecule type" value="Genomic_DNA"/>
</dbReference>
<dbReference type="GeneID" id="9952285"/>
<evidence type="ECO:0000256" key="1">
    <source>
        <dbReference type="SAM" id="SignalP"/>
    </source>
</evidence>
<dbReference type="InParanoid" id="A0A1S0THK4"/>
<feature type="chain" id="PRO_5010294568" evidence="1">
    <location>
        <begin position="24"/>
        <end position="54"/>
    </location>
</feature>
<dbReference type="CTD" id="9952285"/>
<protein>
    <submittedName>
        <fullName evidence="2">Uncharacterized protein</fullName>
    </submittedName>
</protein>
<feature type="non-terminal residue" evidence="2">
    <location>
        <position position="1"/>
    </location>
</feature>
<sequence length="54" mass="6030">PLARAVSALHLFHSLRLLWPSGTKPKNGAPEWSWLGFLHRTGNVDEMAAFFAQV</sequence>